<evidence type="ECO:0000313" key="4">
    <source>
        <dbReference type="Proteomes" id="UP001595912"/>
    </source>
</evidence>
<feature type="signal peptide" evidence="1">
    <location>
        <begin position="1"/>
        <end position="22"/>
    </location>
</feature>
<reference evidence="4" key="1">
    <citation type="journal article" date="2019" name="Int. J. Syst. Evol. Microbiol.">
        <title>The Global Catalogue of Microorganisms (GCM) 10K type strain sequencing project: providing services to taxonomists for standard genome sequencing and annotation.</title>
        <authorList>
            <consortium name="The Broad Institute Genomics Platform"/>
            <consortium name="The Broad Institute Genome Sequencing Center for Infectious Disease"/>
            <person name="Wu L."/>
            <person name="Ma J."/>
        </authorList>
    </citation>
    <scope>NUCLEOTIDE SEQUENCE [LARGE SCALE GENOMIC DNA]</scope>
    <source>
        <strain evidence="4">CGMCC 4.7152</strain>
    </source>
</reference>
<dbReference type="EMBL" id="JBHSIU010000041">
    <property type="protein sequence ID" value="MFC5001936.1"/>
    <property type="molecule type" value="Genomic_DNA"/>
</dbReference>
<dbReference type="InterPro" id="IPR029476">
    <property type="entry name" value="DNase_NucA_NucB"/>
</dbReference>
<evidence type="ECO:0000313" key="3">
    <source>
        <dbReference type="EMBL" id="MFC5001936.1"/>
    </source>
</evidence>
<name>A0ABV9W4K1_9ACTN</name>
<dbReference type="Proteomes" id="UP001595912">
    <property type="component" value="Unassembled WGS sequence"/>
</dbReference>
<dbReference type="Pfam" id="PF14040">
    <property type="entry name" value="DNase_NucA_NucB"/>
    <property type="match status" value="1"/>
</dbReference>
<proteinExistence type="predicted"/>
<protein>
    <submittedName>
        <fullName evidence="3">NucA/NucB deoxyribonuclease domain-containing protein</fullName>
    </submittedName>
</protein>
<comment type="caution">
    <text evidence="3">The sequence shown here is derived from an EMBL/GenBank/DDBJ whole genome shotgun (WGS) entry which is preliminary data.</text>
</comment>
<feature type="domain" description="Deoxyribonuclease NucA/NucB" evidence="2">
    <location>
        <begin position="289"/>
        <end position="384"/>
    </location>
</feature>
<accession>A0ABV9W4K1</accession>
<gene>
    <name evidence="3" type="ORF">ACFPIJ_29385</name>
</gene>
<evidence type="ECO:0000256" key="1">
    <source>
        <dbReference type="SAM" id="SignalP"/>
    </source>
</evidence>
<keyword evidence="4" id="KW-1185">Reference proteome</keyword>
<dbReference type="RefSeq" id="WP_380119551.1">
    <property type="nucleotide sequence ID" value="NZ_JBHSIU010000041.1"/>
</dbReference>
<keyword evidence="1" id="KW-0732">Signal</keyword>
<sequence length="388" mass="42348">MFGLALVLGMGLVAAISPAAAAAPVDVAAPAAGAGSSGRIQFSRLEEDDFETQCLATPSAAVDPGWFPDRFAQCRRGTGIHDVFDADNVKVGEVRVSLIIMGFAVDGDRKVDYSVRVLGITKVNAPDLVLGTVSIGMWFACGVSLTPCAEPAAPSRVDTVSGWLAVNYFTTILRSPETADPGDQRVQRRFALVLDLATPGQPFLPGPPIEAMYSNVRYDSAKYVGKLRGTVFLDHRLVFVVDERLENQDESAQHIRQAFDHPVLTFPSWAGKSVPGKDDGIPSADDEPLTRMYNPALNDANRARSQQICKNLFGEWDGDLVNCDEFPFASTYEGSKNGTEANNGLQRFSVRLIDAADNQYVGRQMLEVEFYRPLRILDGDKYFVRVVF</sequence>
<organism evidence="3 4">
    <name type="scientific">Dactylosporangium cerinum</name>
    <dbReference type="NCBI Taxonomy" id="1434730"/>
    <lineage>
        <taxon>Bacteria</taxon>
        <taxon>Bacillati</taxon>
        <taxon>Actinomycetota</taxon>
        <taxon>Actinomycetes</taxon>
        <taxon>Micromonosporales</taxon>
        <taxon>Micromonosporaceae</taxon>
        <taxon>Dactylosporangium</taxon>
    </lineage>
</organism>
<evidence type="ECO:0000259" key="2">
    <source>
        <dbReference type="Pfam" id="PF14040"/>
    </source>
</evidence>
<feature type="chain" id="PRO_5047382073" evidence="1">
    <location>
        <begin position="23"/>
        <end position="388"/>
    </location>
</feature>